<dbReference type="RefSeq" id="WP_136543082.1">
    <property type="nucleotide sequence ID" value="NZ_STGU01000019.1"/>
</dbReference>
<proteinExistence type="predicted"/>
<dbReference type="PANTHER" id="PTHR32182:SF25">
    <property type="entry name" value="SLR1056 PROTEIN"/>
    <property type="match status" value="1"/>
</dbReference>
<dbReference type="AlphaFoldDB" id="A0A4S8PLK0"/>
<feature type="domain" description="ATPase AAA-type core" evidence="1">
    <location>
        <begin position="24"/>
        <end position="60"/>
    </location>
</feature>
<dbReference type="PIRSF" id="PIRSF029347">
    <property type="entry name" value="RecF"/>
    <property type="match status" value="1"/>
</dbReference>
<name>A0A4S8PLK0_9HYPH</name>
<organism evidence="2 3">
    <name type="scientific">Rhizobium rosettiformans W3</name>
    <dbReference type="NCBI Taxonomy" id="538378"/>
    <lineage>
        <taxon>Bacteria</taxon>
        <taxon>Pseudomonadati</taxon>
        <taxon>Pseudomonadota</taxon>
        <taxon>Alphaproteobacteria</taxon>
        <taxon>Hyphomicrobiales</taxon>
        <taxon>Rhizobiaceae</taxon>
        <taxon>Rhizobium/Agrobacterium group</taxon>
        <taxon>Rhizobium</taxon>
    </lineage>
</organism>
<comment type="caution">
    <text evidence="2">The sequence shown here is derived from an EMBL/GenBank/DDBJ whole genome shotgun (WGS) entry which is preliminary data.</text>
</comment>
<dbReference type="InterPro" id="IPR003959">
    <property type="entry name" value="ATPase_AAA_core"/>
</dbReference>
<dbReference type="GO" id="GO:0005524">
    <property type="term" value="F:ATP binding"/>
    <property type="evidence" value="ECO:0007669"/>
    <property type="project" value="UniProtKB-KW"/>
</dbReference>
<evidence type="ECO:0000313" key="3">
    <source>
        <dbReference type="Proteomes" id="UP000307378"/>
    </source>
</evidence>
<gene>
    <name evidence="2" type="ORF">FAA86_21690</name>
</gene>
<dbReference type="FunFam" id="3.40.50.300:FF:002534">
    <property type="entry name" value="Putative RecF protein"/>
    <property type="match status" value="1"/>
</dbReference>
<keyword evidence="2" id="KW-0547">Nucleotide-binding</keyword>
<dbReference type="Pfam" id="PF13304">
    <property type="entry name" value="AAA_21"/>
    <property type="match status" value="2"/>
</dbReference>
<evidence type="ECO:0000259" key="1">
    <source>
        <dbReference type="Pfam" id="PF13304"/>
    </source>
</evidence>
<dbReference type="SUPFAM" id="SSF52540">
    <property type="entry name" value="P-loop containing nucleoside triphosphate hydrolases"/>
    <property type="match status" value="1"/>
</dbReference>
<feature type="domain" description="ATPase AAA-type core" evidence="1">
    <location>
        <begin position="192"/>
        <end position="356"/>
    </location>
</feature>
<dbReference type="InterPro" id="IPR014555">
    <property type="entry name" value="RecF-like"/>
</dbReference>
<dbReference type="InterPro" id="IPR027417">
    <property type="entry name" value="P-loop_NTPase"/>
</dbReference>
<dbReference type="Gene3D" id="3.40.50.300">
    <property type="entry name" value="P-loop containing nucleotide triphosphate hydrolases"/>
    <property type="match status" value="2"/>
</dbReference>
<keyword evidence="2" id="KW-0067">ATP-binding</keyword>
<protein>
    <submittedName>
        <fullName evidence="2">ATP-binding protein</fullName>
    </submittedName>
</protein>
<dbReference type="EMBL" id="STGU01000019">
    <property type="protein sequence ID" value="THV31703.1"/>
    <property type="molecule type" value="Genomic_DNA"/>
</dbReference>
<dbReference type="GO" id="GO:0016887">
    <property type="term" value="F:ATP hydrolysis activity"/>
    <property type="evidence" value="ECO:0007669"/>
    <property type="project" value="InterPro"/>
</dbReference>
<dbReference type="GO" id="GO:0006302">
    <property type="term" value="P:double-strand break repair"/>
    <property type="evidence" value="ECO:0007669"/>
    <property type="project" value="TreeGrafter"/>
</dbReference>
<dbReference type="FunFam" id="3.40.50.300:FF:002708">
    <property type="entry name" value="FeS assembly ATPase SufC"/>
    <property type="match status" value="1"/>
</dbReference>
<accession>A0A4S8PLK0</accession>
<evidence type="ECO:0000313" key="2">
    <source>
        <dbReference type="EMBL" id="THV31703.1"/>
    </source>
</evidence>
<sequence>MALITLAVSGYRSLRSLVLPLERLNVVTGANGSGKSSLYRSLRLLADVAQGQAIASLAAEGGLRSTMWAGGAGYSSAMRSGRSPMQGNVGRGPVSLRLGFASEDYGYAIDLGLPIPGPGASREEGSLFGDDPVVKAEAVWAGERLSRFNVIARRGNASVLVQDKSGRLRPVVSDLAPFETMMMRAADPTNAVELLFLRERMKAWRFYDHFRIDRDAPSRIPRIGTRTVALASDGSDLAPAVQTVREIGDGPAFDDAIEDAFPGSSVEIDAVNGLFRLSMRQGGLQRALDASELSDGTLRYIALATALHTPRPPELMVLNEPEGSLHPNLLEPLARMIAAASQRSQIIVVSHAQALVEALAEHGAQMLALEKESGETIVRNIGVPAWEWPER</sequence>
<dbReference type="Proteomes" id="UP000307378">
    <property type="component" value="Unassembled WGS sequence"/>
</dbReference>
<dbReference type="GO" id="GO:0000731">
    <property type="term" value="P:DNA synthesis involved in DNA repair"/>
    <property type="evidence" value="ECO:0007669"/>
    <property type="project" value="TreeGrafter"/>
</dbReference>
<dbReference type="PANTHER" id="PTHR32182">
    <property type="entry name" value="DNA REPLICATION AND REPAIR PROTEIN RECF"/>
    <property type="match status" value="1"/>
</dbReference>
<reference evidence="2 3" key="1">
    <citation type="submission" date="2019-04" db="EMBL/GenBank/DDBJ databases">
        <title>genome sequence of strain W3.</title>
        <authorList>
            <person name="Gao J."/>
            <person name="Sun J."/>
        </authorList>
    </citation>
    <scope>NUCLEOTIDE SEQUENCE [LARGE SCALE GENOMIC DNA]</scope>
    <source>
        <strain evidence="2 3">W3</strain>
    </source>
</reference>
<dbReference type="CDD" id="cd00267">
    <property type="entry name" value="ABC_ATPase"/>
    <property type="match status" value="1"/>
</dbReference>